<dbReference type="PRINTS" id="PR00081">
    <property type="entry name" value="GDHRDH"/>
</dbReference>
<evidence type="ECO:0000313" key="5">
    <source>
        <dbReference type="Proteomes" id="UP001172673"/>
    </source>
</evidence>
<keyword evidence="5" id="KW-1185">Reference proteome</keyword>
<dbReference type="InterPro" id="IPR002347">
    <property type="entry name" value="SDR_fam"/>
</dbReference>
<proteinExistence type="inferred from homology"/>
<dbReference type="Proteomes" id="UP001172673">
    <property type="component" value="Unassembled WGS sequence"/>
</dbReference>
<dbReference type="SUPFAM" id="SSF51735">
    <property type="entry name" value="NAD(P)-binding Rossmann-fold domains"/>
    <property type="match status" value="1"/>
</dbReference>
<dbReference type="Pfam" id="PF00106">
    <property type="entry name" value="adh_short"/>
    <property type="match status" value="1"/>
</dbReference>
<evidence type="ECO:0000256" key="3">
    <source>
        <dbReference type="ARBA" id="ARBA00023002"/>
    </source>
</evidence>
<evidence type="ECO:0000313" key="4">
    <source>
        <dbReference type="EMBL" id="KAJ9604952.1"/>
    </source>
</evidence>
<evidence type="ECO:0000256" key="2">
    <source>
        <dbReference type="ARBA" id="ARBA00022857"/>
    </source>
</evidence>
<keyword evidence="2" id="KW-0521">NADP</keyword>
<dbReference type="GO" id="GO:0016491">
    <property type="term" value="F:oxidoreductase activity"/>
    <property type="evidence" value="ECO:0007669"/>
    <property type="project" value="UniProtKB-KW"/>
</dbReference>
<comment type="caution">
    <text evidence="4">The sequence shown here is derived from an EMBL/GenBank/DDBJ whole genome shotgun (WGS) entry which is preliminary data.</text>
</comment>
<evidence type="ECO:0000256" key="1">
    <source>
        <dbReference type="ARBA" id="ARBA00006484"/>
    </source>
</evidence>
<gene>
    <name evidence="4" type="ORF">H2200_010341</name>
</gene>
<evidence type="ECO:0008006" key="6">
    <source>
        <dbReference type="Google" id="ProtNLM"/>
    </source>
</evidence>
<dbReference type="PANTHER" id="PTHR24320:SF282">
    <property type="entry name" value="WW DOMAIN-CONTAINING OXIDOREDUCTASE"/>
    <property type="match status" value="1"/>
</dbReference>
<keyword evidence="3" id="KW-0560">Oxidoreductase</keyword>
<dbReference type="EMBL" id="JAPDRK010000017">
    <property type="protein sequence ID" value="KAJ9604952.1"/>
    <property type="molecule type" value="Genomic_DNA"/>
</dbReference>
<comment type="similarity">
    <text evidence="1">Belongs to the short-chain dehydrogenases/reductases (SDR) family.</text>
</comment>
<dbReference type="AlphaFoldDB" id="A0AA38X1F7"/>
<dbReference type="PANTHER" id="PTHR24320">
    <property type="entry name" value="RETINOL DEHYDROGENASE"/>
    <property type="match status" value="1"/>
</dbReference>
<dbReference type="Gene3D" id="3.40.50.720">
    <property type="entry name" value="NAD(P)-binding Rossmann-like Domain"/>
    <property type="match status" value="1"/>
</dbReference>
<name>A0AA38X1F7_9EURO</name>
<reference evidence="4" key="1">
    <citation type="submission" date="2022-10" db="EMBL/GenBank/DDBJ databases">
        <title>Culturing micro-colonial fungi from biological soil crusts in the Mojave desert and describing Neophaeococcomyces mojavensis, and introducing the new genera and species Taxawa tesnikishii.</title>
        <authorList>
            <person name="Kurbessoian T."/>
            <person name="Stajich J.E."/>
        </authorList>
    </citation>
    <scope>NUCLEOTIDE SEQUENCE</scope>
    <source>
        <strain evidence="4">TK_41</strain>
    </source>
</reference>
<accession>A0AA38X1F7</accession>
<sequence length="313" mass="34273">MWPFTSGVAFVPERDVKDLTGKVIVVTGGNTGIGKETVLQLAKHNPKKIFLAARTESKAHDAIADIKAAPSAKGVDVEYLPLDLSSLTSVKAASERVKERVSRLDVLILNAGIMAVPPGKTEEGFDIQLGTNHVGHALLTKQLLPVLEKTAAAPNSDVRVVVVASNGYTFAPDMDTILSTERLCESGPWTRYGASKAANVLFAAELARRHPLLTSVSLHPGMIQTDLYLPNKRTSFVLRWFLTIFGPLLFHTTQTGALNQLYLSSGARKEELVNGGFYTPVGVFDKNNRWSNESSWGKALWEWTEQQLERNGY</sequence>
<dbReference type="InterPro" id="IPR036291">
    <property type="entry name" value="NAD(P)-bd_dom_sf"/>
</dbReference>
<organism evidence="4 5">
    <name type="scientific">Cladophialophora chaetospira</name>
    <dbReference type="NCBI Taxonomy" id="386627"/>
    <lineage>
        <taxon>Eukaryota</taxon>
        <taxon>Fungi</taxon>
        <taxon>Dikarya</taxon>
        <taxon>Ascomycota</taxon>
        <taxon>Pezizomycotina</taxon>
        <taxon>Eurotiomycetes</taxon>
        <taxon>Chaetothyriomycetidae</taxon>
        <taxon>Chaetothyriales</taxon>
        <taxon>Herpotrichiellaceae</taxon>
        <taxon>Cladophialophora</taxon>
    </lineage>
</organism>
<protein>
    <recommendedName>
        <fullName evidence="6">Oxidoreductase</fullName>
    </recommendedName>
</protein>